<accession>A0A9D4FQ81</accession>
<organism evidence="1 2">
    <name type="scientific">Dreissena polymorpha</name>
    <name type="common">Zebra mussel</name>
    <name type="synonym">Mytilus polymorpha</name>
    <dbReference type="NCBI Taxonomy" id="45954"/>
    <lineage>
        <taxon>Eukaryota</taxon>
        <taxon>Metazoa</taxon>
        <taxon>Spiralia</taxon>
        <taxon>Lophotrochozoa</taxon>
        <taxon>Mollusca</taxon>
        <taxon>Bivalvia</taxon>
        <taxon>Autobranchia</taxon>
        <taxon>Heteroconchia</taxon>
        <taxon>Euheterodonta</taxon>
        <taxon>Imparidentia</taxon>
        <taxon>Neoheterodontei</taxon>
        <taxon>Myida</taxon>
        <taxon>Dreissenoidea</taxon>
        <taxon>Dreissenidae</taxon>
        <taxon>Dreissena</taxon>
    </lineage>
</organism>
<evidence type="ECO:0000313" key="1">
    <source>
        <dbReference type="EMBL" id="KAH3802216.1"/>
    </source>
</evidence>
<reference evidence="1" key="1">
    <citation type="journal article" date="2019" name="bioRxiv">
        <title>The Genome of the Zebra Mussel, Dreissena polymorpha: A Resource for Invasive Species Research.</title>
        <authorList>
            <person name="McCartney M.A."/>
            <person name="Auch B."/>
            <person name="Kono T."/>
            <person name="Mallez S."/>
            <person name="Zhang Y."/>
            <person name="Obille A."/>
            <person name="Becker A."/>
            <person name="Abrahante J.E."/>
            <person name="Garbe J."/>
            <person name="Badalamenti J.P."/>
            <person name="Herman A."/>
            <person name="Mangelson H."/>
            <person name="Liachko I."/>
            <person name="Sullivan S."/>
            <person name="Sone E.D."/>
            <person name="Koren S."/>
            <person name="Silverstein K.A.T."/>
            <person name="Beckman K.B."/>
            <person name="Gohl D.M."/>
        </authorList>
    </citation>
    <scope>NUCLEOTIDE SEQUENCE</scope>
    <source>
        <strain evidence="1">Duluth1</strain>
        <tissue evidence="1">Whole animal</tissue>
    </source>
</reference>
<evidence type="ECO:0000313" key="2">
    <source>
        <dbReference type="Proteomes" id="UP000828390"/>
    </source>
</evidence>
<dbReference type="AlphaFoldDB" id="A0A9D4FQ81"/>
<protein>
    <submittedName>
        <fullName evidence="1">Uncharacterized protein</fullName>
    </submittedName>
</protein>
<proteinExistence type="predicted"/>
<sequence length="72" mass="7997">MQTCNIESVSSVKVIGKHGLLQSPRRVVVPFSHKQSLPSQENPTRFGGDLIQLCWFQLNFCAEVGISISKPK</sequence>
<keyword evidence="2" id="KW-1185">Reference proteome</keyword>
<dbReference type="Proteomes" id="UP000828390">
    <property type="component" value="Unassembled WGS sequence"/>
</dbReference>
<name>A0A9D4FQ81_DREPO</name>
<dbReference type="EMBL" id="JAIWYP010000007">
    <property type="protein sequence ID" value="KAH3802216.1"/>
    <property type="molecule type" value="Genomic_DNA"/>
</dbReference>
<comment type="caution">
    <text evidence="1">The sequence shown here is derived from an EMBL/GenBank/DDBJ whole genome shotgun (WGS) entry which is preliminary data.</text>
</comment>
<reference evidence="1" key="2">
    <citation type="submission" date="2020-11" db="EMBL/GenBank/DDBJ databases">
        <authorList>
            <person name="McCartney M.A."/>
            <person name="Auch B."/>
            <person name="Kono T."/>
            <person name="Mallez S."/>
            <person name="Becker A."/>
            <person name="Gohl D.M."/>
            <person name="Silverstein K.A.T."/>
            <person name="Koren S."/>
            <person name="Bechman K.B."/>
            <person name="Herman A."/>
            <person name="Abrahante J.E."/>
            <person name="Garbe J."/>
        </authorList>
    </citation>
    <scope>NUCLEOTIDE SEQUENCE</scope>
    <source>
        <strain evidence="1">Duluth1</strain>
        <tissue evidence="1">Whole animal</tissue>
    </source>
</reference>
<gene>
    <name evidence="1" type="ORF">DPMN_155889</name>
</gene>